<name>A0A7J6BNS9_9TELE</name>
<dbReference type="SUPFAM" id="SSF49723">
    <property type="entry name" value="Lipase/lipooxygenase domain (PLAT/LH2 domain)"/>
    <property type="match status" value="1"/>
</dbReference>
<dbReference type="NCBIfam" id="TIGR01126">
    <property type="entry name" value="pdi_dom"/>
    <property type="match status" value="3"/>
</dbReference>
<dbReference type="PROSITE" id="PS00194">
    <property type="entry name" value="THIOREDOXIN_1"/>
    <property type="match status" value="3"/>
</dbReference>
<evidence type="ECO:0000313" key="33">
    <source>
        <dbReference type="EMBL" id="KAF4095915.1"/>
    </source>
</evidence>
<dbReference type="PROSITE" id="PS50095">
    <property type="entry name" value="PLAT"/>
    <property type="match status" value="1"/>
</dbReference>
<keyword evidence="8" id="KW-1003">Cell membrane</keyword>
<feature type="transmembrane region" description="Helical" evidence="27">
    <location>
        <begin position="1919"/>
        <end position="1944"/>
    </location>
</feature>
<dbReference type="Pfam" id="PF20519">
    <property type="entry name" value="Polycystin_dom"/>
    <property type="match status" value="1"/>
</dbReference>
<evidence type="ECO:0000259" key="29">
    <source>
        <dbReference type="PROSITE" id="PS50095"/>
    </source>
</evidence>
<dbReference type="Pfam" id="PF13848">
    <property type="entry name" value="Thioredoxin_6"/>
    <property type="match status" value="1"/>
</dbReference>
<evidence type="ECO:0000259" key="30">
    <source>
        <dbReference type="PROSITE" id="PS50221"/>
    </source>
</evidence>
<feature type="transmembrane region" description="Helical" evidence="27">
    <location>
        <begin position="2367"/>
        <end position="2393"/>
    </location>
</feature>
<feature type="transmembrane region" description="Helical" evidence="27">
    <location>
        <begin position="1879"/>
        <end position="1899"/>
    </location>
</feature>
<evidence type="ECO:0000256" key="19">
    <source>
        <dbReference type="ARBA" id="ARBA00023273"/>
    </source>
</evidence>
<dbReference type="GO" id="GO:0005788">
    <property type="term" value="C:endoplasmic reticulum lumen"/>
    <property type="evidence" value="ECO:0007669"/>
    <property type="project" value="UniProtKB-SubCell"/>
</dbReference>
<dbReference type="EC" id="5.3.4.1" evidence="25"/>
<dbReference type="Pfam" id="PF01477">
    <property type="entry name" value="PLAT"/>
    <property type="match status" value="1"/>
</dbReference>
<comment type="subunit">
    <text evidence="21">Part of a large chaperone multiprotein complex comprising DNAJB11, HSP90B1, HSPA5, HYOU, PDIA2, PDIA4, PDIA6, PPIB, SDF2L1, UGGT1 and very small amounts of ERP29, but not, or at very low levels, CALR nor CANX. Component of a complex containing at least CRELD2, MANF, MATN3 and PDIA4.</text>
</comment>
<dbReference type="CDD" id="cd00146">
    <property type="entry name" value="PKD"/>
    <property type="match status" value="2"/>
</dbReference>
<feature type="transmembrane region" description="Helical" evidence="27">
    <location>
        <begin position="1729"/>
        <end position="1749"/>
    </location>
</feature>
<feature type="region of interest" description="Disordered" evidence="26">
    <location>
        <begin position="2582"/>
        <end position="2611"/>
    </location>
</feature>
<dbReference type="InterPro" id="IPR002859">
    <property type="entry name" value="PKD/REJ-like"/>
</dbReference>
<dbReference type="SMART" id="SM00089">
    <property type="entry name" value="PKD"/>
    <property type="match status" value="2"/>
</dbReference>
<evidence type="ECO:0000256" key="5">
    <source>
        <dbReference type="ARBA" id="ARBA00004651"/>
    </source>
</evidence>
<evidence type="ECO:0000256" key="1">
    <source>
        <dbReference type="ARBA" id="ARBA00001182"/>
    </source>
</evidence>
<dbReference type="Gene3D" id="2.60.60.20">
    <property type="entry name" value="PLAT/LH2 domain"/>
    <property type="match status" value="1"/>
</dbReference>
<dbReference type="FunFam" id="3.40.30.10:FF:000067">
    <property type="entry name" value="Protein disulfide-isomerase A4"/>
    <property type="match status" value="1"/>
</dbReference>
<feature type="domain" description="Thioredoxin" evidence="32">
    <location>
        <begin position="3138"/>
        <end position="3269"/>
    </location>
</feature>
<feature type="compositionally biased region" description="Polar residues" evidence="26">
    <location>
        <begin position="742"/>
        <end position="753"/>
    </location>
</feature>
<dbReference type="InterPro" id="IPR035986">
    <property type="entry name" value="PKD_dom_sf"/>
</dbReference>
<feature type="domain" description="Thioredoxin" evidence="32">
    <location>
        <begin position="2802"/>
        <end position="2931"/>
    </location>
</feature>
<keyword evidence="18 25" id="KW-0413">Isomerase</keyword>
<dbReference type="Pfam" id="PF02010">
    <property type="entry name" value="REJ"/>
    <property type="match status" value="2"/>
</dbReference>
<dbReference type="InterPro" id="IPR036392">
    <property type="entry name" value="PLAT/LH2_dom_sf"/>
</dbReference>
<proteinExistence type="inferred from homology"/>
<comment type="caution">
    <text evidence="33">The sequence shown here is derived from an EMBL/GenBank/DDBJ whole genome shotgun (WGS) entry which is preliminary data.</text>
</comment>
<evidence type="ECO:0000256" key="24">
    <source>
        <dbReference type="RuleBase" id="RU004208"/>
    </source>
</evidence>
<dbReference type="InterPro" id="IPR005792">
    <property type="entry name" value="Prot_disulphide_isomerase"/>
</dbReference>
<keyword evidence="9 27" id="KW-0812">Transmembrane</keyword>
<keyword evidence="34" id="KW-1185">Reference proteome</keyword>
<evidence type="ECO:0000256" key="14">
    <source>
        <dbReference type="ARBA" id="ARBA00022990"/>
    </source>
</evidence>
<keyword evidence="12" id="KW-0256">Endoplasmic reticulum</keyword>
<dbReference type="PROSITE" id="PS50221">
    <property type="entry name" value="GAIN_B"/>
    <property type="match status" value="1"/>
</dbReference>
<dbReference type="SUPFAM" id="SSF49299">
    <property type="entry name" value="PKD domain"/>
    <property type="match status" value="1"/>
</dbReference>
<dbReference type="CDD" id="cd03073">
    <property type="entry name" value="PDI_b'_ERp72_ERp57"/>
    <property type="match status" value="1"/>
</dbReference>
<feature type="region of interest" description="Disordered" evidence="26">
    <location>
        <begin position="732"/>
        <end position="753"/>
    </location>
</feature>
<dbReference type="InterPro" id="IPR017937">
    <property type="entry name" value="Thioredoxin_CS"/>
</dbReference>
<evidence type="ECO:0000256" key="3">
    <source>
        <dbReference type="ARBA" id="ARBA00004223"/>
    </source>
</evidence>
<dbReference type="GO" id="GO:0042470">
    <property type="term" value="C:melanosome"/>
    <property type="evidence" value="ECO:0007669"/>
    <property type="project" value="UniProtKB-SubCell"/>
</dbReference>
<dbReference type="InterPro" id="IPR036249">
    <property type="entry name" value="Thioredoxin-like_sf"/>
</dbReference>
<dbReference type="PROSITE" id="PS51111">
    <property type="entry name" value="REJ"/>
    <property type="match status" value="1"/>
</dbReference>
<comment type="similarity">
    <text evidence="7">Belongs to the polycystin family.</text>
</comment>
<dbReference type="InterPro" id="IPR022409">
    <property type="entry name" value="PKD/Chitinase_dom"/>
</dbReference>
<evidence type="ECO:0000256" key="7">
    <source>
        <dbReference type="ARBA" id="ARBA00007200"/>
    </source>
</evidence>
<feature type="transmembrane region" description="Helical" evidence="27">
    <location>
        <begin position="2431"/>
        <end position="2455"/>
    </location>
</feature>
<gene>
    <name evidence="33" type="ORF">G5714_023518</name>
</gene>
<evidence type="ECO:0000256" key="17">
    <source>
        <dbReference type="ARBA" id="ARBA00023157"/>
    </source>
</evidence>
<dbReference type="InterPro" id="IPR041866">
    <property type="entry name" value="PDIA4_PDI_b"/>
</dbReference>
<evidence type="ECO:0000256" key="23">
    <source>
        <dbReference type="PROSITE-ProRule" id="PRU00152"/>
    </source>
</evidence>
<evidence type="ECO:0000256" key="27">
    <source>
        <dbReference type="SAM" id="Phobius"/>
    </source>
</evidence>
<feature type="domain" description="Thioredoxin" evidence="32">
    <location>
        <begin position="2680"/>
        <end position="2801"/>
    </location>
</feature>
<evidence type="ECO:0000256" key="10">
    <source>
        <dbReference type="ARBA" id="ARBA00022729"/>
    </source>
</evidence>
<organism evidence="33 34">
    <name type="scientific">Onychostoma macrolepis</name>
    <dbReference type="NCBI Taxonomy" id="369639"/>
    <lineage>
        <taxon>Eukaryota</taxon>
        <taxon>Metazoa</taxon>
        <taxon>Chordata</taxon>
        <taxon>Craniata</taxon>
        <taxon>Vertebrata</taxon>
        <taxon>Euteleostomi</taxon>
        <taxon>Actinopterygii</taxon>
        <taxon>Neopterygii</taxon>
        <taxon>Teleostei</taxon>
        <taxon>Ostariophysi</taxon>
        <taxon>Cypriniformes</taxon>
        <taxon>Cyprinidae</taxon>
        <taxon>Acrossocheilinae</taxon>
        <taxon>Onychostoma</taxon>
    </lineage>
</organism>
<evidence type="ECO:0000313" key="34">
    <source>
        <dbReference type="Proteomes" id="UP000579812"/>
    </source>
</evidence>
<feature type="transmembrane region" description="Helical" evidence="27">
    <location>
        <begin position="2020"/>
        <end position="2039"/>
    </location>
</feature>
<dbReference type="CDD" id="cd03068">
    <property type="entry name" value="PDI_b_ERp72"/>
    <property type="match status" value="1"/>
</dbReference>
<dbReference type="FunFam" id="3.40.30.10:FF:000076">
    <property type="entry name" value="Protein disulfide-isomerase A4"/>
    <property type="match status" value="1"/>
</dbReference>
<evidence type="ECO:0000256" key="16">
    <source>
        <dbReference type="ARBA" id="ARBA00023136"/>
    </source>
</evidence>
<evidence type="ECO:0000256" key="15">
    <source>
        <dbReference type="ARBA" id="ARBA00023069"/>
    </source>
</evidence>
<dbReference type="PANTHER" id="PTHR46730">
    <property type="entry name" value="POLYCYSTIN-1"/>
    <property type="match status" value="1"/>
</dbReference>
<feature type="transmembrane region" description="Helical" evidence="27">
    <location>
        <begin position="2235"/>
        <end position="2259"/>
    </location>
</feature>
<dbReference type="CDD" id="cd02995">
    <property type="entry name" value="PDI_a_PDI_a'_C"/>
    <property type="match status" value="1"/>
</dbReference>
<evidence type="ECO:0000256" key="20">
    <source>
        <dbReference type="ARBA" id="ARBA00023284"/>
    </source>
</evidence>
<evidence type="ECO:0000256" key="9">
    <source>
        <dbReference type="ARBA" id="ARBA00022692"/>
    </source>
</evidence>
<keyword evidence="17 22" id="KW-1015">Disulfide bond</keyword>
<dbReference type="Pfam" id="PF08016">
    <property type="entry name" value="PKD_channel"/>
    <property type="match status" value="1"/>
</dbReference>
<feature type="transmembrane region" description="Helical" evidence="27">
    <location>
        <begin position="2279"/>
        <end position="2303"/>
    </location>
</feature>
<dbReference type="InterPro" id="IPR013766">
    <property type="entry name" value="Thioredoxin_domain"/>
</dbReference>
<dbReference type="PRINTS" id="PR00421">
    <property type="entry name" value="THIOREDOXIN"/>
</dbReference>
<dbReference type="GO" id="GO:0006816">
    <property type="term" value="P:calcium ion transport"/>
    <property type="evidence" value="ECO:0007669"/>
    <property type="project" value="TreeGrafter"/>
</dbReference>
<keyword evidence="16 27" id="KW-0472">Membrane</keyword>
<dbReference type="GO" id="GO:0005261">
    <property type="term" value="F:monoatomic cation channel activity"/>
    <property type="evidence" value="ECO:0007669"/>
    <property type="project" value="TreeGrafter"/>
</dbReference>
<keyword evidence="15" id="KW-0969">Cilium</keyword>
<keyword evidence="13 27" id="KW-1133">Transmembrane helix</keyword>
<dbReference type="InterPro" id="IPR005788">
    <property type="entry name" value="PDI_thioredoxin-like_dom"/>
</dbReference>
<dbReference type="Pfam" id="PF00085">
    <property type="entry name" value="Thioredoxin"/>
    <property type="match status" value="3"/>
</dbReference>
<evidence type="ECO:0000256" key="6">
    <source>
        <dbReference type="ARBA" id="ARBA00006347"/>
    </source>
</evidence>
<keyword evidence="19" id="KW-0966">Cell projection</keyword>
<dbReference type="InterPro" id="IPR000601">
    <property type="entry name" value="PKD_dom"/>
</dbReference>
<dbReference type="EMBL" id="JAAMOB010000024">
    <property type="protein sequence ID" value="KAF4095915.1"/>
    <property type="molecule type" value="Genomic_DNA"/>
</dbReference>
<dbReference type="CDD" id="cd02961">
    <property type="entry name" value="PDI_a_family"/>
    <property type="match status" value="2"/>
</dbReference>
<dbReference type="FunFam" id="3.40.30.10:FF:000084">
    <property type="entry name" value="Protein disulfide-isomerase A4"/>
    <property type="match status" value="1"/>
</dbReference>
<sequence>MSRETRDMWFFELSNCSSLGSLQGQKTELPLCSKLCFSEGCFSSEYVPSGNETGWLAVHSSRRPSVHDATVVALTDRVQIGKPLLLEVSGILNLSKENFSMVFITFSGNSGPQGLHNISVMGNGYLTCYIDAILHAAGLYHLNVTVTNSIYTHSASWKIRACPFGTEYLNLMLSKRDQDIPSCAPLPTDAEDKRQGHTRAVWIFSDKRAYATETDIKFVAVTEEPDPLYIHWKFGDAPEIKTTSRIYKKRYRLPDKYNVTVSVCDGLASISSDVYPLVIQRAVQPNRLLYSPSVLSHSSVNVTCRISAGTDVSYIWNFGDGTERDGSSTEHHVYNRTGEYIIEVIISNLVSSASLTGHIFVVEELCQPPPVKNMGPNKIQVWRYQTVHLAVTFEAQIQCNVSRGLLYRWTIYDMSGQRLLFPHIDTGRQYIDLPKYLLHYGTYKAIAKVQVTGSVVYSNYSVLIEVVRSHPVSVLSEATNIFINRQSGTIITLDGRKSHDPDYPNNTISYSWSCRPVNTEESSCFNRNIVTTSAVLTFPALSLKADFDLLKFTLTVRSGHRSSSSEMFITVTSKHVSNIHMSCKQVRENSVNWNEQFSVSALCDACGFNAKNVTYYWKLYLVNSSSKAVPEIPFCSSMDLGLPSRIQESLHFSQPAVTPYTPTHFTEPSLPVSLAPYLLSDDTDLTAPVSQDTLTSIIHKKHHNIGVHTLIESPSTNTHHHAAFPTIASSPPPFLPSFPGETESSGSQWQYQGSLPASDKVSLTDMTSDFHTEDMIYTDAYQESISGDHLSLPEYDYYNYGIEEADPGVGRPTGTNSVGFSWNGVSFPHSYDNEGDNLVDPSLLGPAVSEKTLLDLDRQLIQSYTLTGLSSSVVTFKPFMLKPKSLYLLEVSAISEKRLQGKSQLFFHTQAVPEGMSCQVQPNTGYEIHTHFSIFCSSGKEDLLYEYSFSVGNDPKKLLYEGRDFQHYFSLPSGDPNDDYKVTIYIEIKNRFGAATKPCPVKVTVLPSFQRNSSSQLNPDQELYMYGVGNLTGLSKIGSNREIINYISLMIAVLNRLSLDLDSSVELLTLTRASIITAACQLSITDKEILFEIIHRLTDLIKVSSQVTFYSAKQVIQHVHDISSLSHESKPPAGHILDSGMVKALVSLLSGVLEAPALSSRPGHQLTNKVLYTITDLVLECLLSSNVLQCNVNTTFMEVLAWKDERSHSVVQTFGLTAFHLTDFLEMQFQQWSRNSQHKPCVITWLAVYRQSPYRWSRHVQLSGETADIRLYNCTTRKEIKVRHLSTPVTIEFQRKEETNQSRHTRFTLLHGQVNTHRFNITSQTLQRAFQITVQFNRPAERPFPVLLLLRMYEQPTPNLHNKQKMYHWKGQTAHIFLPQSYLHAAGSVYLRLLNADYNKSPSNKYIARAVNYTLRIESVECLSWDGVKEQKPSGCFSHGGVSTDKIHCSCNHLASFAVSHENIISSYNSADVSQFIHSKTNFILIIFSVIFLALYVVVLVICRKADVSIQKTTGSFLLPENNPSDRFLYAVTIDTGLRSRTRMTAKVHIILYGDKGVSQTRELSSSDSKLFTCNSRNTFILSCTESLGRVWKVRLWHDNGGSSPSWYLSHVVVKDLVQGSCWFFLGQCWLAVDEGDGRVERSLVASECSLTFKQFLYLKLTEYLEDFHPWLSVYSRPSFSSHTHTQRWSVCLLLLHCYMCVSAALVNLLEKQCFVEMGLIDVSPVSMVTGLCSALAVLPVGGLVSLVFRVSKTTSSSVSGEQYKVKVPDVYSVEDHHDALLINDYASYLSWNTVSQWTHGSWKTDYKGWKTSDSVSVSKLQEDPDAILEIVEDSMSDVNSRSHDKCKWNTSDLKSHTSAGVLENRQVCGGRIQSLQSWCYYVGWSLCLSLSVMCFIITGTLGVKFNKTQTLLWAHSVFFSLVCCGFVLHPALILITAITVSLLRRKKPDWFHSLSVKEPVTELLRHRDFVSKYQQSHFEKALAARQRARYLRLVRPPNSRELKYVRGQMKKQTLLHKTTRNLTFHLIMLLTILFVTYGKSDNDYKYHLNQAIKTHFTKSPQNSFHSIKKHDDWWNWTTTAFLERLYDSAICRDKRVENETGDFSCPFSLIGSPVIRKIKSTYNSSCQILNLLGKNNIKCSNNQSVEKRHSLCGKLGCYEGESVSVSLGKTRSKAIKSIKKLLDTGWMTPFTQIVMVQLILYNGPSNLFTAVTVLVEQTSTGALMPSASIQSTRLYHFPAVLDYSVMTCELLLLLFILLHMYRQIYVMTQREWLYWRNLWSWLEVTVFICSLLWFICSVYIFMLKTEMIDFLQKEDFELPVDLSPVFFCEQLSQSLLGVVVNLLLLKCVSLLRLNKAMAAAVSTWKLIFSNLLWLLAPGVVAMALSSLCNLIFHSFPFTSITRSSHLLFTRFFCMSHFGDIYLQSQVPSTIYFGAIFCTMIPFNATVIATLTFFVKQTKKTKKRKHLLTVFELISYVKDKALRIIGKASHKSTDHHVHANRFSLAEFEDLMDELLFHLCNMSDSLHNTLPAKENLFETQSNFSVLLSGHVYSSDSESVIFDGLEKKHIGCLDISSASYRENTHRSPFEHRTSQYIQDRGRTQEESFSRGPRDFRNCLKDPIRESEETGQAQILSSSKQTHCAPSEWKDKVYIKSSMLPDPSRLADEHSFAIKTQITTQKLRRHTLLTSSTCKEENGVLVLTDENFDTFIEGKDTVLVEFYAPWCGHCKEFAPEYEKIAQTLKENDPPIPVAKVDATKASALGSRFEVSGYPTIKILKKGEPVDYDGDRSEHAILERVKEVAQPDWKPPPESTLVLTKDNFDDVVNNADIILVEFYAPWCGHCKRLAPEYEKAAKELSNRTPPIPLAKVDATAESDLATRFGVSGYPTLKIFRKGKAFDYNGPREKFGIVDYMSDQAGPPSKQVQTLKQVQEVVRDGDDSVIVGVFSSEEDAAYEIYQEACNSLREDYKFMHSFNNEVAKFLKASPGQAVMLQPEKFRSKYEPASHSLTIKDSTPASEVQEFFKKHILPLVGHRKQSNDAKRYTTRPLVVVYYGVDFSFDYRVATQFWRSKVLEVAKDFPEYTFAIADEEDYADELKSLGLSESGEEVNVGILGEGGKKYAMEPEEFDSDVLRSFVMAFKKGKLKPIVKSQPIPKSNKGPVKVVVGKTFDDIVMDTKKDVLIEFYAPWCGHCKKMEPDYTALGKKYKNEKNLVIAKMDATANDVPYDSYKVEGFPTIYFAPSSNKQNPVKFEGGKRDVEELSKFVEKHATKLTQKKDEL</sequence>
<dbReference type="Proteomes" id="UP000579812">
    <property type="component" value="Unassembled WGS sequence"/>
</dbReference>
<evidence type="ECO:0000256" key="21">
    <source>
        <dbReference type="ARBA" id="ARBA00066008"/>
    </source>
</evidence>
<feature type="transmembrane region" description="Helical" evidence="27">
    <location>
        <begin position="1689"/>
        <end position="1709"/>
    </location>
</feature>
<dbReference type="GO" id="GO:0003756">
    <property type="term" value="F:protein disulfide isomerase activity"/>
    <property type="evidence" value="ECO:0007669"/>
    <property type="project" value="UniProtKB-EC"/>
</dbReference>
<dbReference type="NCBIfam" id="TIGR01130">
    <property type="entry name" value="ER_PDI_fam"/>
    <property type="match status" value="1"/>
</dbReference>
<evidence type="ECO:0000256" key="12">
    <source>
        <dbReference type="ARBA" id="ARBA00022824"/>
    </source>
</evidence>
<evidence type="ECO:0000259" key="32">
    <source>
        <dbReference type="PROSITE" id="PS51352"/>
    </source>
</evidence>
<feature type="domain" description="GAIN-B" evidence="30">
    <location>
        <begin position="1317"/>
        <end position="1467"/>
    </location>
</feature>
<dbReference type="InterPro" id="IPR057244">
    <property type="entry name" value="GAIN_B"/>
</dbReference>
<dbReference type="SMART" id="SM00308">
    <property type="entry name" value="LH2"/>
    <property type="match status" value="1"/>
</dbReference>
<evidence type="ECO:0000259" key="31">
    <source>
        <dbReference type="PROSITE" id="PS51111"/>
    </source>
</evidence>
<dbReference type="Gene3D" id="2.60.40.10">
    <property type="entry name" value="Immunoglobulins"/>
    <property type="match status" value="2"/>
</dbReference>
<dbReference type="InterPro" id="IPR046791">
    <property type="entry name" value="Polycystin_dom"/>
</dbReference>
<accession>A0A7J6BNS9</accession>
<evidence type="ECO:0000256" key="18">
    <source>
        <dbReference type="ARBA" id="ARBA00023235"/>
    </source>
</evidence>
<dbReference type="PROSITE" id="PS51352">
    <property type="entry name" value="THIOREDOXIN_2"/>
    <property type="match status" value="3"/>
</dbReference>
<evidence type="ECO:0000256" key="8">
    <source>
        <dbReference type="ARBA" id="ARBA00022475"/>
    </source>
</evidence>
<evidence type="ECO:0000256" key="25">
    <source>
        <dbReference type="RuleBase" id="RU361130"/>
    </source>
</evidence>
<dbReference type="SUPFAM" id="SSF52833">
    <property type="entry name" value="Thioredoxin-like"/>
    <property type="match status" value="5"/>
</dbReference>
<keyword evidence="11" id="KW-0677">Repeat</keyword>
<feature type="domain" description="PLAT" evidence="29">
    <location>
        <begin position="1528"/>
        <end position="1645"/>
    </location>
</feature>
<evidence type="ECO:0000256" key="2">
    <source>
        <dbReference type="ARBA" id="ARBA00004138"/>
    </source>
</evidence>
<dbReference type="FunFam" id="3.40.30.10:FF:000017">
    <property type="entry name" value="Protein disulfide-isomerase A4"/>
    <property type="match status" value="1"/>
</dbReference>
<feature type="transmembrane region" description="Helical" evidence="27">
    <location>
        <begin position="1483"/>
        <end position="1503"/>
    </location>
</feature>
<evidence type="ECO:0000259" key="28">
    <source>
        <dbReference type="PROSITE" id="PS50093"/>
    </source>
</evidence>
<evidence type="ECO:0000256" key="13">
    <source>
        <dbReference type="ARBA" id="ARBA00022989"/>
    </source>
</evidence>
<comment type="similarity">
    <text evidence="6 24">Belongs to the protein disulfide isomerase family.</text>
</comment>
<dbReference type="Pfam" id="PF00801">
    <property type="entry name" value="PKD"/>
    <property type="match status" value="1"/>
</dbReference>
<feature type="domain" description="PKD" evidence="28">
    <location>
        <begin position="307"/>
        <end position="361"/>
    </location>
</feature>
<evidence type="ECO:0000256" key="26">
    <source>
        <dbReference type="SAM" id="MobiDB-lite"/>
    </source>
</evidence>
<feature type="domain" description="REJ" evidence="31">
    <location>
        <begin position="366"/>
        <end position="1113"/>
    </location>
</feature>
<evidence type="ECO:0000256" key="11">
    <source>
        <dbReference type="ARBA" id="ARBA00022737"/>
    </source>
</evidence>
<dbReference type="InterPro" id="IPR014010">
    <property type="entry name" value="REJ_dom"/>
</dbReference>
<protein>
    <recommendedName>
        <fullName evidence="25">Protein disulfide-isomerase</fullName>
        <ecNumber evidence="25">5.3.4.1</ecNumber>
    </recommendedName>
</protein>
<dbReference type="PROSITE" id="PS50093">
    <property type="entry name" value="PKD"/>
    <property type="match status" value="1"/>
</dbReference>
<dbReference type="PANTHER" id="PTHR46730:SF4">
    <property type="entry name" value="POLYCYSTIC KIDNEY DISEASE PROTEIN 1-LIKE 1"/>
    <property type="match status" value="1"/>
</dbReference>
<dbReference type="InterPro" id="IPR013783">
    <property type="entry name" value="Ig-like_fold"/>
</dbReference>
<dbReference type="InterPro" id="IPR013122">
    <property type="entry name" value="PKD1_2_channel"/>
</dbReference>
<dbReference type="FunFam" id="3.40.30.10:FF:000126">
    <property type="entry name" value="Protein disulfide-isomerase A4"/>
    <property type="match status" value="1"/>
</dbReference>
<comment type="subcellular location">
    <subcellularLocation>
        <location evidence="5">Cell membrane</location>
        <topology evidence="5">Multi-pass membrane protein</topology>
    </subcellularLocation>
    <subcellularLocation>
        <location evidence="2">Cell projection</location>
        <location evidence="2">Cilium</location>
    </subcellularLocation>
    <subcellularLocation>
        <location evidence="4">Endoplasmic reticulum lumen</location>
    </subcellularLocation>
    <subcellularLocation>
        <location evidence="3">Melanosome</location>
    </subcellularLocation>
</comment>
<dbReference type="GO" id="GO:0005929">
    <property type="term" value="C:cilium"/>
    <property type="evidence" value="ECO:0007669"/>
    <property type="project" value="UniProtKB-SubCell"/>
</dbReference>
<evidence type="ECO:0000256" key="22">
    <source>
        <dbReference type="PIRSR" id="PIRSR605792-51"/>
    </source>
</evidence>
<reference evidence="33 34" key="1">
    <citation type="submission" date="2020-04" db="EMBL/GenBank/DDBJ databases">
        <title>Chromosome-level genome assembly of a cyprinid fish Onychostoma macrolepis by integration of Nanopore Sequencing, Bionano and Hi-C technology.</title>
        <authorList>
            <person name="Wang D."/>
        </authorList>
    </citation>
    <scope>NUCLEOTIDE SEQUENCE [LARGE SCALE GENOMIC DNA]</scope>
    <source>
        <strain evidence="33">SWU-2019</strain>
        <tissue evidence="33">Muscle</tissue>
    </source>
</reference>
<dbReference type="GO" id="GO:0005886">
    <property type="term" value="C:plasma membrane"/>
    <property type="evidence" value="ECO:0007669"/>
    <property type="project" value="UniProtKB-SubCell"/>
</dbReference>
<comment type="catalytic activity">
    <reaction evidence="1 25">
        <text>Catalyzes the rearrangement of -S-S- bonds in proteins.</text>
        <dbReference type="EC" id="5.3.4.1"/>
    </reaction>
</comment>
<keyword evidence="20 22" id="KW-0676">Redox-active center</keyword>
<feature type="transmembrane region" description="Helical" evidence="27">
    <location>
        <begin position="2323"/>
        <end position="2346"/>
    </location>
</feature>
<keyword evidence="10" id="KW-0732">Signal</keyword>
<feature type="disulfide bond" description="Redox-active" evidence="22">
    <location>
        <begin position="2839"/>
        <end position="2842"/>
    </location>
</feature>
<evidence type="ECO:0000256" key="4">
    <source>
        <dbReference type="ARBA" id="ARBA00004319"/>
    </source>
</evidence>
<comment type="caution">
    <text evidence="23">Lacks conserved residue(s) required for the propagation of feature annotation.</text>
</comment>
<keyword evidence="14" id="KW-0007">Acetylation</keyword>
<dbReference type="InterPro" id="IPR001024">
    <property type="entry name" value="PLAT/LH2_dom"/>
</dbReference>
<feature type="disulfide bond" description="Redox-active" evidence="22">
    <location>
        <begin position="3188"/>
        <end position="3191"/>
    </location>
</feature>
<dbReference type="Gene3D" id="3.40.30.10">
    <property type="entry name" value="Glutaredoxin"/>
    <property type="match status" value="5"/>
</dbReference>